<dbReference type="EMBL" id="CM037151">
    <property type="protein sequence ID" value="KAH7842682.1"/>
    <property type="molecule type" value="Genomic_DNA"/>
</dbReference>
<gene>
    <name evidence="1" type="ORF">Vadar_008011</name>
</gene>
<dbReference type="Proteomes" id="UP000828048">
    <property type="component" value="Chromosome 1"/>
</dbReference>
<sequence length="148" mass="16964">MSFGEEGNGFVLLRRQFRDDWRKCPDESNQFERVDSNHRGRAQSWHPCTTNREIGIERWLNMSEQDYDQWIQASLDSPMPGIGMYVAAASLVCSVAMAGDVIHDILPEKALVPMQVFHHERRFPHYIGCGNEAPGGSYYPLIVFPFKC</sequence>
<evidence type="ECO:0000313" key="2">
    <source>
        <dbReference type="Proteomes" id="UP000828048"/>
    </source>
</evidence>
<reference evidence="1 2" key="1">
    <citation type="journal article" date="2021" name="Hortic Res">
        <title>High-quality reference genome and annotation aids understanding of berry development for evergreen blueberry (Vaccinium darrowii).</title>
        <authorList>
            <person name="Yu J."/>
            <person name="Hulse-Kemp A.M."/>
            <person name="Babiker E."/>
            <person name="Staton M."/>
        </authorList>
    </citation>
    <scope>NUCLEOTIDE SEQUENCE [LARGE SCALE GENOMIC DNA]</scope>
    <source>
        <strain evidence="2">cv. NJ 8807/NJ 8810</strain>
        <tissue evidence="1">Young leaf</tissue>
    </source>
</reference>
<evidence type="ECO:0000313" key="1">
    <source>
        <dbReference type="EMBL" id="KAH7842682.1"/>
    </source>
</evidence>
<keyword evidence="2" id="KW-1185">Reference proteome</keyword>
<accession>A0ACB7XPF2</accession>
<comment type="caution">
    <text evidence="1">The sequence shown here is derived from an EMBL/GenBank/DDBJ whole genome shotgun (WGS) entry which is preliminary data.</text>
</comment>
<organism evidence="1 2">
    <name type="scientific">Vaccinium darrowii</name>
    <dbReference type="NCBI Taxonomy" id="229202"/>
    <lineage>
        <taxon>Eukaryota</taxon>
        <taxon>Viridiplantae</taxon>
        <taxon>Streptophyta</taxon>
        <taxon>Embryophyta</taxon>
        <taxon>Tracheophyta</taxon>
        <taxon>Spermatophyta</taxon>
        <taxon>Magnoliopsida</taxon>
        <taxon>eudicotyledons</taxon>
        <taxon>Gunneridae</taxon>
        <taxon>Pentapetalae</taxon>
        <taxon>asterids</taxon>
        <taxon>Ericales</taxon>
        <taxon>Ericaceae</taxon>
        <taxon>Vaccinioideae</taxon>
        <taxon>Vaccinieae</taxon>
        <taxon>Vaccinium</taxon>
    </lineage>
</organism>
<name>A0ACB7XPF2_9ERIC</name>
<protein>
    <submittedName>
        <fullName evidence="1">Uncharacterized protein</fullName>
    </submittedName>
</protein>
<proteinExistence type="predicted"/>